<sequence length="214" mass="24595">MKIDHVVRFHPAPERANLDHPTLQIANGGHHPSWGTYNSLAHFQNDAYMEWLGINDPELAKECKNPLIQETYEASKRKEAYTFQLALQTSSITDHIHHWNVAGIPFKGPFDGSRKTTNGEIIQWSMAFPCSEEVFLPFFIEWKHTTAPDPTHVNKRPLSPIQIVLPNLDQTFDQWSKLSPYMSLTRSHDSFHCTLLNGSLHVSRRNEFAIHVPF</sequence>
<protein>
    <recommendedName>
        <fullName evidence="1">Glyoxalase-like domain-containing protein</fullName>
    </recommendedName>
</protein>
<dbReference type="Gene3D" id="3.10.180.10">
    <property type="entry name" value="2,3-Dihydroxybiphenyl 1,2-Dioxygenase, domain 1"/>
    <property type="match status" value="1"/>
</dbReference>
<proteinExistence type="predicted"/>
<dbReference type="PANTHER" id="PTHR40265:SF1">
    <property type="entry name" value="GLYOXALASE-LIKE DOMAIN-CONTAINING PROTEIN"/>
    <property type="match status" value="1"/>
</dbReference>
<feature type="domain" description="Glyoxalase-like" evidence="1">
    <location>
        <begin position="3"/>
        <end position="178"/>
    </location>
</feature>
<dbReference type="PANTHER" id="PTHR40265">
    <property type="entry name" value="BLL2707 PROTEIN"/>
    <property type="match status" value="1"/>
</dbReference>
<evidence type="ECO:0000259" key="1">
    <source>
        <dbReference type="Pfam" id="PF13468"/>
    </source>
</evidence>
<gene>
    <name evidence="2" type="ORF">N781_07070</name>
</gene>
<dbReference type="OrthoDB" id="9111355at2"/>
<dbReference type="Proteomes" id="UP000030528">
    <property type="component" value="Unassembled WGS sequence"/>
</dbReference>
<reference evidence="2 3" key="1">
    <citation type="submission" date="2013-08" db="EMBL/GenBank/DDBJ databases">
        <authorList>
            <person name="Huang J."/>
            <person name="Wang G."/>
        </authorList>
    </citation>
    <scope>NUCLEOTIDE SEQUENCE [LARGE SCALE GENOMIC DNA]</scope>
    <source>
        <strain evidence="2 3">JSM 076056</strain>
    </source>
</reference>
<comment type="caution">
    <text evidence="2">The sequence shown here is derived from an EMBL/GenBank/DDBJ whole genome shotgun (WGS) entry which is preliminary data.</text>
</comment>
<dbReference type="InterPro" id="IPR029068">
    <property type="entry name" value="Glyas_Bleomycin-R_OHBP_Dase"/>
</dbReference>
<evidence type="ECO:0000313" key="2">
    <source>
        <dbReference type="EMBL" id="KGX90548.1"/>
    </source>
</evidence>
<dbReference type="EMBL" id="AVPE01000014">
    <property type="protein sequence ID" value="KGX90548.1"/>
    <property type="molecule type" value="Genomic_DNA"/>
</dbReference>
<keyword evidence="3" id="KW-1185">Reference proteome</keyword>
<dbReference type="STRING" id="1385510.GCA_000425205_02989"/>
<dbReference type="Pfam" id="PF13468">
    <property type="entry name" value="Glyoxalase_3"/>
    <property type="match status" value="1"/>
</dbReference>
<dbReference type="AlphaFoldDB" id="A0A0A5GH71"/>
<organism evidence="2 3">
    <name type="scientific">Pontibacillus halophilus JSM 076056 = DSM 19796</name>
    <dbReference type="NCBI Taxonomy" id="1385510"/>
    <lineage>
        <taxon>Bacteria</taxon>
        <taxon>Bacillati</taxon>
        <taxon>Bacillota</taxon>
        <taxon>Bacilli</taxon>
        <taxon>Bacillales</taxon>
        <taxon>Bacillaceae</taxon>
        <taxon>Pontibacillus</taxon>
    </lineage>
</organism>
<accession>A0A0A5GH71</accession>
<dbReference type="RefSeq" id="WP_051239988.1">
    <property type="nucleotide sequence ID" value="NZ_AULI01000014.1"/>
</dbReference>
<name>A0A0A5GH71_9BACI</name>
<dbReference type="eggNOG" id="COG0346">
    <property type="taxonomic scope" value="Bacteria"/>
</dbReference>
<dbReference type="InterPro" id="IPR025870">
    <property type="entry name" value="Glyoxalase-like_dom"/>
</dbReference>
<evidence type="ECO:0000313" key="3">
    <source>
        <dbReference type="Proteomes" id="UP000030528"/>
    </source>
</evidence>